<keyword evidence="7" id="KW-1185">Reference proteome</keyword>
<dbReference type="Gene3D" id="1.10.357.10">
    <property type="entry name" value="Tetracycline Repressor, domain 2"/>
    <property type="match status" value="1"/>
</dbReference>
<dbReference type="Pfam" id="PF00440">
    <property type="entry name" value="TetR_N"/>
    <property type="match status" value="1"/>
</dbReference>
<keyword evidence="2 4" id="KW-0238">DNA-binding</keyword>
<dbReference type="PANTHER" id="PTHR30055">
    <property type="entry name" value="HTH-TYPE TRANSCRIPTIONAL REGULATOR RUTR"/>
    <property type="match status" value="1"/>
</dbReference>
<dbReference type="InterPro" id="IPR009057">
    <property type="entry name" value="Homeodomain-like_sf"/>
</dbReference>
<dbReference type="InterPro" id="IPR050109">
    <property type="entry name" value="HTH-type_TetR-like_transc_reg"/>
</dbReference>
<feature type="DNA-binding region" description="H-T-H motif" evidence="4">
    <location>
        <begin position="53"/>
        <end position="72"/>
    </location>
</feature>
<sequence>MCKLIGVKEEIMADAARQQTRTRNPRGHGDRLRGDVIAAAEDLLKEQPVEVLSLRAVARSAGVSATALYPHFADRRALVWSVLEHLFGVLTAETTRAAAQFDRPYDRLRAWCLTYCRFGLTHPGHYRVLFESWSAEQVEAPLTDLPGYELRRGLLALISDCSSDDVDELGTLIWAGLHGLVSLRINKPSFPWPPIETLLDALLMRMIPPTR</sequence>
<dbReference type="PROSITE" id="PS50977">
    <property type="entry name" value="HTH_TETR_2"/>
    <property type="match status" value="1"/>
</dbReference>
<dbReference type="InterPro" id="IPR001647">
    <property type="entry name" value="HTH_TetR"/>
</dbReference>
<protein>
    <recommendedName>
        <fullName evidence="5">HTH tetR-type domain-containing protein</fullName>
    </recommendedName>
</protein>
<dbReference type="AlphaFoldDB" id="A0A255DX17"/>
<dbReference type="EMBL" id="NOZR01000003">
    <property type="protein sequence ID" value="OYN81602.1"/>
    <property type="molecule type" value="Genomic_DNA"/>
</dbReference>
<dbReference type="GO" id="GO:0000976">
    <property type="term" value="F:transcription cis-regulatory region binding"/>
    <property type="evidence" value="ECO:0007669"/>
    <property type="project" value="TreeGrafter"/>
</dbReference>
<organism evidence="6 7">
    <name type="scientific">Mycolicibacterium sphagni</name>
    <dbReference type="NCBI Taxonomy" id="1786"/>
    <lineage>
        <taxon>Bacteria</taxon>
        <taxon>Bacillati</taxon>
        <taxon>Actinomycetota</taxon>
        <taxon>Actinomycetes</taxon>
        <taxon>Mycobacteriales</taxon>
        <taxon>Mycobacteriaceae</taxon>
        <taxon>Mycolicibacterium</taxon>
    </lineage>
</organism>
<proteinExistence type="predicted"/>
<feature type="domain" description="HTH tetR-type" evidence="5">
    <location>
        <begin position="30"/>
        <end position="90"/>
    </location>
</feature>
<evidence type="ECO:0000259" key="5">
    <source>
        <dbReference type="PROSITE" id="PS50977"/>
    </source>
</evidence>
<keyword evidence="3" id="KW-0804">Transcription</keyword>
<dbReference type="GO" id="GO:0003700">
    <property type="term" value="F:DNA-binding transcription factor activity"/>
    <property type="evidence" value="ECO:0007669"/>
    <property type="project" value="TreeGrafter"/>
</dbReference>
<dbReference type="InterPro" id="IPR025996">
    <property type="entry name" value="MT1864/Rv1816-like_C"/>
</dbReference>
<evidence type="ECO:0000313" key="6">
    <source>
        <dbReference type="EMBL" id="OYN81602.1"/>
    </source>
</evidence>
<reference evidence="6 7" key="1">
    <citation type="submission" date="2017-07" db="EMBL/GenBank/DDBJ databases">
        <title>The new phylogeny of genus Mycobacterium.</title>
        <authorList>
            <person name="Tortoli E."/>
            <person name="Trovato A."/>
            <person name="Cirillo D.M."/>
        </authorList>
    </citation>
    <scope>NUCLEOTIDE SEQUENCE [LARGE SCALE GENOMIC DNA]</scope>
    <source>
        <strain evidence="6 7">ATCC 33027</strain>
    </source>
</reference>
<evidence type="ECO:0000313" key="7">
    <source>
        <dbReference type="Proteomes" id="UP000216063"/>
    </source>
</evidence>
<dbReference type="SUPFAM" id="SSF46689">
    <property type="entry name" value="Homeodomain-like"/>
    <property type="match status" value="1"/>
</dbReference>
<dbReference type="Pfam" id="PF13305">
    <property type="entry name" value="TetR_C_33"/>
    <property type="match status" value="1"/>
</dbReference>
<gene>
    <name evidence="6" type="ORF">CG716_04315</name>
</gene>
<evidence type="ECO:0000256" key="4">
    <source>
        <dbReference type="PROSITE-ProRule" id="PRU00335"/>
    </source>
</evidence>
<comment type="caution">
    <text evidence="6">The sequence shown here is derived from an EMBL/GenBank/DDBJ whole genome shotgun (WGS) entry which is preliminary data.</text>
</comment>
<dbReference type="PANTHER" id="PTHR30055:SF209">
    <property type="entry name" value="POSSIBLE TRANSCRIPTIONAL REGULATORY PROTEIN (PROBABLY TETR-FAMILY)"/>
    <property type="match status" value="1"/>
</dbReference>
<keyword evidence="1" id="KW-0805">Transcription regulation</keyword>
<dbReference type="OrthoDB" id="8222629at2"/>
<dbReference type="InterPro" id="IPR036271">
    <property type="entry name" value="Tet_transcr_reg_TetR-rel_C_sf"/>
</dbReference>
<dbReference type="Proteomes" id="UP000216063">
    <property type="component" value="Unassembled WGS sequence"/>
</dbReference>
<evidence type="ECO:0000256" key="1">
    <source>
        <dbReference type="ARBA" id="ARBA00023015"/>
    </source>
</evidence>
<accession>A0A255DX17</accession>
<name>A0A255DX17_9MYCO</name>
<dbReference type="PRINTS" id="PR00455">
    <property type="entry name" value="HTHTETR"/>
</dbReference>
<evidence type="ECO:0000256" key="2">
    <source>
        <dbReference type="ARBA" id="ARBA00023125"/>
    </source>
</evidence>
<dbReference type="SUPFAM" id="SSF48498">
    <property type="entry name" value="Tetracyclin repressor-like, C-terminal domain"/>
    <property type="match status" value="1"/>
</dbReference>
<evidence type="ECO:0000256" key="3">
    <source>
        <dbReference type="ARBA" id="ARBA00023163"/>
    </source>
</evidence>